<dbReference type="Proteomes" id="UP000823388">
    <property type="component" value="Chromosome 1N"/>
</dbReference>
<name>A0A8T0WU24_PANVG</name>
<proteinExistence type="predicted"/>
<dbReference type="AlphaFoldDB" id="A0A8T0WU24"/>
<keyword evidence="2" id="KW-1185">Reference proteome</keyword>
<comment type="caution">
    <text evidence="1">The sequence shown here is derived from an EMBL/GenBank/DDBJ whole genome shotgun (WGS) entry which is preliminary data.</text>
</comment>
<gene>
    <name evidence="1" type="ORF">PVAP13_1NG040900</name>
</gene>
<evidence type="ECO:0000313" key="1">
    <source>
        <dbReference type="EMBL" id="KAG2648243.1"/>
    </source>
</evidence>
<organism evidence="1 2">
    <name type="scientific">Panicum virgatum</name>
    <name type="common">Blackwell switchgrass</name>
    <dbReference type="NCBI Taxonomy" id="38727"/>
    <lineage>
        <taxon>Eukaryota</taxon>
        <taxon>Viridiplantae</taxon>
        <taxon>Streptophyta</taxon>
        <taxon>Embryophyta</taxon>
        <taxon>Tracheophyta</taxon>
        <taxon>Spermatophyta</taxon>
        <taxon>Magnoliopsida</taxon>
        <taxon>Liliopsida</taxon>
        <taxon>Poales</taxon>
        <taxon>Poaceae</taxon>
        <taxon>PACMAD clade</taxon>
        <taxon>Panicoideae</taxon>
        <taxon>Panicodae</taxon>
        <taxon>Paniceae</taxon>
        <taxon>Panicinae</taxon>
        <taxon>Panicum</taxon>
        <taxon>Panicum sect. Hiantes</taxon>
    </lineage>
</organism>
<dbReference type="EMBL" id="CM029038">
    <property type="protein sequence ID" value="KAG2648243.1"/>
    <property type="molecule type" value="Genomic_DNA"/>
</dbReference>
<reference evidence="1" key="1">
    <citation type="submission" date="2020-05" db="EMBL/GenBank/DDBJ databases">
        <title>WGS assembly of Panicum virgatum.</title>
        <authorList>
            <person name="Lovell J.T."/>
            <person name="Jenkins J."/>
            <person name="Shu S."/>
            <person name="Juenger T.E."/>
            <person name="Schmutz J."/>
        </authorList>
    </citation>
    <scope>NUCLEOTIDE SEQUENCE</scope>
    <source>
        <strain evidence="1">AP13</strain>
    </source>
</reference>
<sequence>MKHIFDVRSKNMLAEVVLEGRRYAHAARLPLVPEVELSAEVVACRGGSCWPW</sequence>
<evidence type="ECO:0000313" key="2">
    <source>
        <dbReference type="Proteomes" id="UP000823388"/>
    </source>
</evidence>
<accession>A0A8T0WU24</accession>
<protein>
    <submittedName>
        <fullName evidence="1">Uncharacterized protein</fullName>
    </submittedName>
</protein>